<feature type="transmembrane region" description="Helical" evidence="2">
    <location>
        <begin position="20"/>
        <end position="39"/>
    </location>
</feature>
<sequence>MEEKGTVHVDSNLRTKIGMLAAGAAAFAIILAGALPSAAESDLDTPPSATTSEPTLRPTSPTVYQNAHGSGW</sequence>
<feature type="region of interest" description="Disordered" evidence="1">
    <location>
        <begin position="39"/>
        <end position="72"/>
    </location>
</feature>
<evidence type="ECO:0000313" key="4">
    <source>
        <dbReference type="Proteomes" id="UP001501578"/>
    </source>
</evidence>
<keyword evidence="2" id="KW-1133">Transmembrane helix</keyword>
<keyword evidence="2" id="KW-0472">Membrane</keyword>
<keyword evidence="2" id="KW-0812">Transmembrane</keyword>
<dbReference type="Proteomes" id="UP001501578">
    <property type="component" value="Unassembled WGS sequence"/>
</dbReference>
<dbReference type="RefSeq" id="WP_343949066.1">
    <property type="nucleotide sequence ID" value="NZ_BAAAHQ010000007.1"/>
</dbReference>
<keyword evidence="4" id="KW-1185">Reference proteome</keyword>
<gene>
    <name evidence="3" type="ORF">GCM10009560_15960</name>
</gene>
<dbReference type="EMBL" id="BAAAHQ010000007">
    <property type="protein sequence ID" value="GAA0918766.1"/>
    <property type="molecule type" value="Genomic_DNA"/>
</dbReference>
<proteinExistence type="predicted"/>
<evidence type="ECO:0000256" key="1">
    <source>
        <dbReference type="SAM" id="MobiDB-lite"/>
    </source>
</evidence>
<evidence type="ECO:0000313" key="3">
    <source>
        <dbReference type="EMBL" id="GAA0918766.1"/>
    </source>
</evidence>
<feature type="compositionally biased region" description="Polar residues" evidence="1">
    <location>
        <begin position="47"/>
        <end position="72"/>
    </location>
</feature>
<comment type="caution">
    <text evidence="3">The sequence shown here is derived from an EMBL/GenBank/DDBJ whole genome shotgun (WGS) entry which is preliminary data.</text>
</comment>
<organism evidence="3 4">
    <name type="scientific">Nonomuraea longicatena</name>
    <dbReference type="NCBI Taxonomy" id="83682"/>
    <lineage>
        <taxon>Bacteria</taxon>
        <taxon>Bacillati</taxon>
        <taxon>Actinomycetota</taxon>
        <taxon>Actinomycetes</taxon>
        <taxon>Streptosporangiales</taxon>
        <taxon>Streptosporangiaceae</taxon>
        <taxon>Nonomuraea</taxon>
    </lineage>
</organism>
<accession>A0ABN1NY86</accession>
<name>A0ABN1NY86_9ACTN</name>
<reference evidence="3 4" key="1">
    <citation type="journal article" date="2019" name="Int. J. Syst. Evol. Microbiol.">
        <title>The Global Catalogue of Microorganisms (GCM) 10K type strain sequencing project: providing services to taxonomists for standard genome sequencing and annotation.</title>
        <authorList>
            <consortium name="The Broad Institute Genomics Platform"/>
            <consortium name="The Broad Institute Genome Sequencing Center for Infectious Disease"/>
            <person name="Wu L."/>
            <person name="Ma J."/>
        </authorList>
    </citation>
    <scope>NUCLEOTIDE SEQUENCE [LARGE SCALE GENOMIC DNA]</scope>
    <source>
        <strain evidence="3 4">JCM 11136</strain>
    </source>
</reference>
<evidence type="ECO:0000256" key="2">
    <source>
        <dbReference type="SAM" id="Phobius"/>
    </source>
</evidence>
<protein>
    <submittedName>
        <fullName evidence="3">Uncharacterized protein</fullName>
    </submittedName>
</protein>